<name>A0ABT6MJJ4_9NOCA</name>
<dbReference type="RefSeq" id="WP_280763702.1">
    <property type="nucleotide sequence ID" value="NZ_JARXVC010000022.1"/>
</dbReference>
<evidence type="ECO:0000313" key="5">
    <source>
        <dbReference type="EMBL" id="MDH6284486.1"/>
    </source>
</evidence>
<proteinExistence type="predicted"/>
<gene>
    <name evidence="5" type="ORF">M2280_005746</name>
</gene>
<protein>
    <submittedName>
        <fullName evidence="5">Mce-associated membrane protein</fullName>
    </submittedName>
</protein>
<organism evidence="5 6">
    <name type="scientific">Prescottella agglutinans</name>
    <dbReference type="NCBI Taxonomy" id="1644129"/>
    <lineage>
        <taxon>Bacteria</taxon>
        <taxon>Bacillati</taxon>
        <taxon>Actinomycetota</taxon>
        <taxon>Actinomycetes</taxon>
        <taxon>Mycobacteriales</taxon>
        <taxon>Nocardiaceae</taxon>
        <taxon>Prescottella</taxon>
    </lineage>
</organism>
<keyword evidence="4" id="KW-1133">Transmembrane helix</keyword>
<reference evidence="5 6" key="1">
    <citation type="submission" date="2023-04" db="EMBL/GenBank/DDBJ databases">
        <title>Forest soil microbial communities from Buena Vista Peninsula, Colon Province, Panama.</title>
        <authorList>
            <person name="Bouskill N."/>
        </authorList>
    </citation>
    <scope>NUCLEOTIDE SEQUENCE [LARGE SCALE GENOMIC DNA]</scope>
    <source>
        <strain evidence="5 6">CFH S0262</strain>
    </source>
</reference>
<comment type="caution">
    <text evidence="5">The sequence shown here is derived from an EMBL/GenBank/DDBJ whole genome shotgun (WGS) entry which is preliminary data.</text>
</comment>
<keyword evidence="6" id="KW-1185">Reference proteome</keyword>
<evidence type="ECO:0000256" key="1">
    <source>
        <dbReference type="ARBA" id="ARBA00004370"/>
    </source>
</evidence>
<dbReference type="EMBL" id="JARXVC010000022">
    <property type="protein sequence ID" value="MDH6284486.1"/>
    <property type="molecule type" value="Genomic_DNA"/>
</dbReference>
<evidence type="ECO:0000256" key="4">
    <source>
        <dbReference type="SAM" id="Phobius"/>
    </source>
</evidence>
<dbReference type="Proteomes" id="UP001160334">
    <property type="component" value="Unassembled WGS sequence"/>
</dbReference>
<feature type="region of interest" description="Disordered" evidence="3">
    <location>
        <begin position="1"/>
        <end position="53"/>
    </location>
</feature>
<evidence type="ECO:0000256" key="2">
    <source>
        <dbReference type="ARBA" id="ARBA00023136"/>
    </source>
</evidence>
<keyword evidence="2 4" id="KW-0472">Membrane</keyword>
<keyword evidence="4" id="KW-0812">Transmembrane</keyword>
<evidence type="ECO:0000256" key="3">
    <source>
        <dbReference type="SAM" id="MobiDB-lite"/>
    </source>
</evidence>
<feature type="transmembrane region" description="Helical" evidence="4">
    <location>
        <begin position="103"/>
        <end position="125"/>
    </location>
</feature>
<sequence>MADDDDTSAGLTLDAPKRPARRRASRNAGPATGAISSPADGAGIKEPNDDAARTATLTAPSAPETDSTTAVEITEPVAVERSGFDQDAAAAEPVAPRGRRGRLIAAIVAGVVVVALVATGGWLLFERNAANERDAQRNAFEQTARQTVLNLTTIKPDTAKEDVDRILAGASGEFKSEFDGREDPFVSVVKQAGVTTVGRILESGIESDDGNTAKVLVAARADVSTPDGTQNGPRDFRLRVTVTDNGDSMSASKVEFVP</sequence>
<comment type="subcellular location">
    <subcellularLocation>
        <location evidence="1">Membrane</location>
    </subcellularLocation>
</comment>
<accession>A0ABT6MJJ4</accession>
<dbReference type="PANTHER" id="PTHR37042">
    <property type="entry name" value="OUTER MEMBRANE PROTEIN RV1973"/>
    <property type="match status" value="1"/>
</dbReference>
<dbReference type="PANTHER" id="PTHR37042:SF4">
    <property type="entry name" value="OUTER MEMBRANE PROTEIN RV1973"/>
    <property type="match status" value="1"/>
</dbReference>
<evidence type="ECO:0000313" key="6">
    <source>
        <dbReference type="Proteomes" id="UP001160334"/>
    </source>
</evidence>